<dbReference type="AlphaFoldDB" id="A0A0F9VVN8"/>
<accession>A0A0F9VVN8</accession>
<dbReference type="EMBL" id="LAZR01000418">
    <property type="protein sequence ID" value="KKN69778.1"/>
    <property type="molecule type" value="Genomic_DNA"/>
</dbReference>
<name>A0A0F9VVN8_9ZZZZ</name>
<organism evidence="1">
    <name type="scientific">marine sediment metagenome</name>
    <dbReference type="NCBI Taxonomy" id="412755"/>
    <lineage>
        <taxon>unclassified sequences</taxon>
        <taxon>metagenomes</taxon>
        <taxon>ecological metagenomes</taxon>
    </lineage>
</organism>
<evidence type="ECO:0000313" key="1">
    <source>
        <dbReference type="EMBL" id="KKN69778.1"/>
    </source>
</evidence>
<gene>
    <name evidence="1" type="ORF">LCGC14_0437240</name>
</gene>
<protein>
    <submittedName>
        <fullName evidence="1">Uncharacterized protein</fullName>
    </submittedName>
</protein>
<proteinExistence type="predicted"/>
<reference evidence="1" key="1">
    <citation type="journal article" date="2015" name="Nature">
        <title>Complex archaea that bridge the gap between prokaryotes and eukaryotes.</title>
        <authorList>
            <person name="Spang A."/>
            <person name="Saw J.H."/>
            <person name="Jorgensen S.L."/>
            <person name="Zaremba-Niedzwiedzka K."/>
            <person name="Martijn J."/>
            <person name="Lind A.E."/>
            <person name="van Eijk R."/>
            <person name="Schleper C."/>
            <person name="Guy L."/>
            <person name="Ettema T.J."/>
        </authorList>
    </citation>
    <scope>NUCLEOTIDE SEQUENCE</scope>
</reference>
<comment type="caution">
    <text evidence="1">The sequence shown here is derived from an EMBL/GenBank/DDBJ whole genome shotgun (WGS) entry which is preliminary data.</text>
</comment>
<sequence>MEQFEKWYIELPMREDAEDFSFDTQEKYKKGWRAALKWAMTLANCGGEIAHDELEEELKS</sequence>